<dbReference type="RefSeq" id="WP_054845694.1">
    <property type="nucleotide sequence ID" value="NZ_AP018929.1"/>
</dbReference>
<evidence type="ECO:0000313" key="4">
    <source>
        <dbReference type="Proteomes" id="UP000325030"/>
    </source>
</evidence>
<dbReference type="GeneID" id="41717686"/>
<dbReference type="EMBL" id="AP018929">
    <property type="protein sequence ID" value="BBG24067.1"/>
    <property type="molecule type" value="Genomic_DNA"/>
</dbReference>
<reference evidence="1 3" key="2">
    <citation type="journal article" date="2020" name="Int. J. Syst. Evol. Microbiol.">
        <title>Sulfuracidifex tepidarius gen. nov., sp. nov. and transfer of Sulfolobus metallicus Huber and Stetter 1992 to the genus Sulfuracidifex as Sulfuracidifex metallicus comb. nov.</title>
        <authorList>
            <person name="Itoh T."/>
            <person name="Miura T."/>
            <person name="Sakai H.D."/>
            <person name="Kato S."/>
            <person name="Ohkuma M."/>
            <person name="Takashina T."/>
        </authorList>
    </citation>
    <scope>NUCLEOTIDE SEQUENCE [LARGE SCALE GENOMIC DNA]</scope>
    <source>
        <strain evidence="1 3">IC-006</strain>
        <strain evidence="2">IC-007</strain>
    </source>
</reference>
<evidence type="ECO:0000313" key="2">
    <source>
        <dbReference type="EMBL" id="BBG26822.1"/>
    </source>
</evidence>
<evidence type="ECO:0000313" key="1">
    <source>
        <dbReference type="EMBL" id="BBG24067.1"/>
    </source>
</evidence>
<organism evidence="1 3">
    <name type="scientific">Sulfuracidifex tepidarius</name>
    <dbReference type="NCBI Taxonomy" id="1294262"/>
    <lineage>
        <taxon>Archaea</taxon>
        <taxon>Thermoproteota</taxon>
        <taxon>Thermoprotei</taxon>
        <taxon>Sulfolobales</taxon>
        <taxon>Sulfolobaceae</taxon>
        <taxon>Sulfuracidifex</taxon>
    </lineage>
</organism>
<dbReference type="AlphaFoldDB" id="A0A510DV57"/>
<evidence type="ECO:0000313" key="3">
    <source>
        <dbReference type="Proteomes" id="UP000322983"/>
    </source>
</evidence>
<dbReference type="STRING" id="1294262.GCA_001316085_01351"/>
<dbReference type="Proteomes" id="UP000322983">
    <property type="component" value="Chromosome"/>
</dbReference>
<name>A0A510DV57_9CREN</name>
<dbReference type="Proteomes" id="UP000325030">
    <property type="component" value="Chromosome"/>
</dbReference>
<accession>A0A510E2U3</accession>
<accession>A0A510DV57</accession>
<dbReference type="KEGG" id="step:IC006_1368"/>
<dbReference type="OrthoDB" id="34256at2157"/>
<keyword evidence="3" id="KW-1185">Reference proteome</keyword>
<sequence length="131" mass="14413">MNKRILLGLLVLVLVLTAVGVFAASSYKTTVSTSPISTTANGDYILKVKVLMNYGPFGGVSPLGDADVWLYYYNGSAYVYHEMNFTASNGVATFVLPKGDYKILITDLHYTYTFSLSGSEEITVSYAYLYR</sequence>
<dbReference type="EMBL" id="AP018930">
    <property type="protein sequence ID" value="BBG26822.1"/>
    <property type="molecule type" value="Genomic_DNA"/>
</dbReference>
<gene>
    <name evidence="1" type="ORF">IC006_1368</name>
    <name evidence="2" type="ORF">IC007_1343</name>
</gene>
<reference evidence="4" key="1">
    <citation type="submission" date="2018-09" db="EMBL/GenBank/DDBJ databases">
        <title>Complete Genome Sequencing of Sulfolobus sp. JCM 16834.</title>
        <authorList>
            <person name="Kato S."/>
            <person name="Itoh T."/>
            <person name="Ohkuma M."/>
        </authorList>
    </citation>
    <scope>NUCLEOTIDE SEQUENCE [LARGE SCALE GENOMIC DNA]</scope>
    <source>
        <strain evidence="4">IC-007</strain>
    </source>
</reference>
<protein>
    <submittedName>
        <fullName evidence="1">Uncharacterized protein</fullName>
    </submittedName>
</protein>
<proteinExistence type="predicted"/>